<dbReference type="InterPro" id="IPR011538">
    <property type="entry name" value="Nuo51_FMN-bd"/>
</dbReference>
<dbReference type="STRING" id="1328314.Achr_39390"/>
<comment type="subunit">
    <text evidence="8">The complex is composed of six subunits: RnfA, RnfB, RnfC, RnfD, RnfE and RnfG.</text>
</comment>
<dbReference type="Proteomes" id="UP000068210">
    <property type="component" value="Chromosome"/>
</dbReference>
<dbReference type="InterPro" id="IPR017900">
    <property type="entry name" value="4Fe4S_Fe_S_CS"/>
</dbReference>
<keyword evidence="8" id="KW-1003">Cell membrane</keyword>
<dbReference type="GO" id="GO:0051539">
    <property type="term" value="F:4 iron, 4 sulfur cluster binding"/>
    <property type="evidence" value="ECO:0007669"/>
    <property type="project" value="UniProtKB-KW"/>
</dbReference>
<evidence type="ECO:0000256" key="5">
    <source>
        <dbReference type="ARBA" id="ARBA00022982"/>
    </source>
</evidence>
<dbReference type="GO" id="GO:0046872">
    <property type="term" value="F:metal ion binding"/>
    <property type="evidence" value="ECO:0007669"/>
    <property type="project" value="UniProtKB-KW"/>
</dbReference>
<dbReference type="GO" id="GO:0022900">
    <property type="term" value="P:electron transport chain"/>
    <property type="evidence" value="ECO:0007669"/>
    <property type="project" value="UniProtKB-UniRule"/>
</dbReference>
<dbReference type="HOGENOM" id="CLU_010808_6_0_6"/>
<keyword evidence="4 8" id="KW-0677">Repeat</keyword>
<feature type="binding site" evidence="8">
    <location>
        <position position="370"/>
    </location>
    <ligand>
        <name>[4Fe-4S] cluster</name>
        <dbReference type="ChEBI" id="CHEBI:49883"/>
        <label>1</label>
    </ligand>
</feature>
<dbReference type="InterPro" id="IPR010208">
    <property type="entry name" value="Ion_transpt_RnfC/RsxC"/>
</dbReference>
<dbReference type="Pfam" id="PF01512">
    <property type="entry name" value="Complex1_51K"/>
    <property type="match status" value="1"/>
</dbReference>
<evidence type="ECO:0000256" key="3">
    <source>
        <dbReference type="ARBA" id="ARBA00022723"/>
    </source>
</evidence>
<dbReference type="Pfam" id="PF10531">
    <property type="entry name" value="SLBB"/>
    <property type="match status" value="1"/>
</dbReference>
<feature type="compositionally biased region" description="Basic and acidic residues" evidence="9">
    <location>
        <begin position="439"/>
        <end position="498"/>
    </location>
</feature>
<evidence type="ECO:0000313" key="11">
    <source>
        <dbReference type="EMBL" id="AJE23325.1"/>
    </source>
</evidence>
<dbReference type="Gene3D" id="3.40.50.11540">
    <property type="entry name" value="NADH-ubiquinone oxidoreductase 51kDa subunit"/>
    <property type="match status" value="1"/>
</dbReference>
<evidence type="ECO:0000256" key="9">
    <source>
        <dbReference type="SAM" id="MobiDB-lite"/>
    </source>
</evidence>
<feature type="binding site" evidence="8">
    <location>
        <position position="419"/>
    </location>
    <ligand>
        <name>[4Fe-4S] cluster</name>
        <dbReference type="ChEBI" id="CHEBI:49883"/>
        <label>1</label>
    </ligand>
</feature>
<dbReference type="KEGG" id="acx:Achr_39390"/>
<keyword evidence="2 8" id="KW-0004">4Fe-4S</keyword>
<dbReference type="HAMAP" id="MF_00461">
    <property type="entry name" value="RsxC_RnfC"/>
    <property type="match status" value="1"/>
</dbReference>
<keyword evidence="5 8" id="KW-0249">Electron transport</keyword>
<feature type="binding site" evidence="8">
    <location>
        <position position="373"/>
    </location>
    <ligand>
        <name>[4Fe-4S] cluster</name>
        <dbReference type="ChEBI" id="CHEBI:49883"/>
        <label>1</label>
    </ligand>
</feature>
<dbReference type="AlphaFoldDB" id="A0A0C4WU59"/>
<comment type="similarity">
    <text evidence="8">Belongs to the 4Fe4S bacterial-type ferredoxin family. RnfC subfamily.</text>
</comment>
<dbReference type="EMBL" id="CP010415">
    <property type="protein sequence ID" value="AJE23325.1"/>
    <property type="molecule type" value="Genomic_DNA"/>
</dbReference>
<evidence type="ECO:0000256" key="8">
    <source>
        <dbReference type="HAMAP-Rule" id="MF_00461"/>
    </source>
</evidence>
<feature type="domain" description="4Fe-4S ferredoxin-type" evidence="10">
    <location>
        <begin position="398"/>
        <end position="429"/>
    </location>
</feature>
<dbReference type="PANTHER" id="PTHR43034">
    <property type="entry name" value="ION-TRANSLOCATING OXIDOREDUCTASE COMPLEX SUBUNIT C"/>
    <property type="match status" value="1"/>
</dbReference>
<keyword evidence="8" id="KW-1278">Translocase</keyword>
<dbReference type="InterPro" id="IPR026902">
    <property type="entry name" value="RnfC_N"/>
</dbReference>
<dbReference type="PROSITE" id="PS00198">
    <property type="entry name" value="4FE4S_FER_1"/>
    <property type="match status" value="1"/>
</dbReference>
<dbReference type="PANTHER" id="PTHR43034:SF2">
    <property type="entry name" value="ION-TRANSLOCATING OXIDOREDUCTASE COMPLEX SUBUNIT C"/>
    <property type="match status" value="1"/>
</dbReference>
<keyword evidence="8" id="KW-0472">Membrane</keyword>
<dbReference type="SUPFAM" id="SSF46548">
    <property type="entry name" value="alpha-helical ferredoxin"/>
    <property type="match status" value="1"/>
</dbReference>
<evidence type="ECO:0000313" key="12">
    <source>
        <dbReference type="Proteomes" id="UP000068210"/>
    </source>
</evidence>
<keyword evidence="6 8" id="KW-0408">Iron</keyword>
<dbReference type="InterPro" id="IPR037225">
    <property type="entry name" value="Nuo51_FMN-bd_sf"/>
</dbReference>
<dbReference type="InterPro" id="IPR017896">
    <property type="entry name" value="4Fe4S_Fe-S-bd"/>
</dbReference>
<dbReference type="RefSeq" id="WP_039806971.1">
    <property type="nucleotide sequence ID" value="NZ_CP010415.1"/>
</dbReference>
<dbReference type="Gene3D" id="3.30.70.20">
    <property type="match status" value="1"/>
</dbReference>
<proteinExistence type="inferred from homology"/>
<dbReference type="PROSITE" id="PS51379">
    <property type="entry name" value="4FE4S_FER_2"/>
    <property type="match status" value="2"/>
</dbReference>
<dbReference type="Pfam" id="PF12838">
    <property type="entry name" value="Fer4_7"/>
    <property type="match status" value="1"/>
</dbReference>
<keyword evidence="8" id="KW-0997">Cell inner membrane</keyword>
<evidence type="ECO:0000256" key="7">
    <source>
        <dbReference type="ARBA" id="ARBA00023014"/>
    </source>
</evidence>
<feature type="binding site" evidence="8">
    <location>
        <position position="412"/>
    </location>
    <ligand>
        <name>[4Fe-4S] cluster</name>
        <dbReference type="ChEBI" id="CHEBI:49883"/>
        <label>2</label>
    </ligand>
</feature>
<name>A0A0C4WU59_9GAMM</name>
<dbReference type="GO" id="GO:0005886">
    <property type="term" value="C:plasma membrane"/>
    <property type="evidence" value="ECO:0007669"/>
    <property type="project" value="UniProtKB-SubCell"/>
</dbReference>
<dbReference type="SUPFAM" id="SSF142019">
    <property type="entry name" value="Nqo1 FMN-binding domain-like"/>
    <property type="match status" value="1"/>
</dbReference>
<keyword evidence="3 8" id="KW-0479">Metal-binding</keyword>
<feature type="domain" description="4Fe-4S ferredoxin-type" evidence="10">
    <location>
        <begin position="361"/>
        <end position="390"/>
    </location>
</feature>
<feature type="binding site" evidence="8">
    <location>
        <position position="376"/>
    </location>
    <ligand>
        <name>[4Fe-4S] cluster</name>
        <dbReference type="ChEBI" id="CHEBI:49883"/>
        <label>1</label>
    </ligand>
</feature>
<keyword evidence="12" id="KW-1185">Reference proteome</keyword>
<feature type="binding site" evidence="8">
    <location>
        <position position="415"/>
    </location>
    <ligand>
        <name>[4Fe-4S] cluster</name>
        <dbReference type="ChEBI" id="CHEBI:49883"/>
        <label>2</label>
    </ligand>
</feature>
<dbReference type="InterPro" id="IPR019554">
    <property type="entry name" value="Soluble_ligand-bd"/>
</dbReference>
<comment type="function">
    <text evidence="8">Part of a membrane-bound complex that couples electron transfer with translocation of ions across the membrane.</text>
</comment>
<evidence type="ECO:0000256" key="2">
    <source>
        <dbReference type="ARBA" id="ARBA00022485"/>
    </source>
</evidence>
<keyword evidence="1 8" id="KW-0813">Transport</keyword>
<comment type="cofactor">
    <cofactor evidence="8">
        <name>[4Fe-4S] cluster</name>
        <dbReference type="ChEBI" id="CHEBI:49883"/>
    </cofactor>
    <text evidence="8">Binds 2 [4Fe-4S] clusters per subunit.</text>
</comment>
<feature type="binding site" evidence="8">
    <location>
        <position position="380"/>
    </location>
    <ligand>
        <name>[4Fe-4S] cluster</name>
        <dbReference type="ChEBI" id="CHEBI:49883"/>
        <label>2</label>
    </ligand>
</feature>
<feature type="region of interest" description="Disordered" evidence="9">
    <location>
        <begin position="439"/>
        <end position="508"/>
    </location>
</feature>
<accession>A0A0C4WU59</accession>
<sequence>MYFNLSSIRGGIHPAAHKDLSAALPIGNLPLPPRLYLPLRQHAGAEALPLVKVGDTVLKGQLLAFPPSEVSAPVHAPTSGRIVAVGPIDAPHPSGLTTTGIILESDGEDRWIDLDVPADPFAEDPLVLADRVAEAGIVGLGGAIFPAAVKLKQGTRHEIKTVVVNGSECEPYLTCDDRIMRERAEAIVDGARLIQHILRAYSVVIAIEDNKPEALAAMRSAAEHFGAVEVLSVPALYPMGSAKQLIQAVTGREVPAGGRSTDVGVLVHNAGTVYAIQQALRFGRPLISRVVTVSGACVKTPQNLDVLIGTPAQALIDACGGLTGTPERLLLGGPMMGAVLPSTQVPVIKGATGLLALAGHELPNKDPAPCIRCASCVDACPMGLTPLDMALHARVDDYDSASDYGLRDCILCGCCSYVCPSHIPLVHYFQYAKGQQDERRSAARKTDHIKRQTEARAARQAEEEAAKAAAKAAKEAAKAAKEAAKEAAKAAKAKDTKPAGEPSSEVES</sequence>
<evidence type="ECO:0000256" key="1">
    <source>
        <dbReference type="ARBA" id="ARBA00022448"/>
    </source>
</evidence>
<dbReference type="NCBIfam" id="TIGR01945">
    <property type="entry name" value="rnfC"/>
    <property type="match status" value="1"/>
</dbReference>
<comment type="subcellular location">
    <subcellularLocation>
        <location evidence="8">Cell inner membrane</location>
        <topology evidence="8">Peripheral membrane protein</topology>
    </subcellularLocation>
</comment>
<dbReference type="Pfam" id="PF13375">
    <property type="entry name" value="RnfC_N"/>
    <property type="match status" value="1"/>
</dbReference>
<protein>
    <recommendedName>
        <fullName evidence="8">Ion-translocating oxidoreductase complex subunit C</fullName>
        <ecNumber evidence="8">7.-.-.-</ecNumber>
    </recommendedName>
    <alternativeName>
        <fullName evidence="8">Rnf electron transport complex subunit C</fullName>
    </alternativeName>
</protein>
<evidence type="ECO:0000256" key="6">
    <source>
        <dbReference type="ARBA" id="ARBA00023004"/>
    </source>
</evidence>
<keyword evidence="7 8" id="KW-0411">Iron-sulfur</keyword>
<dbReference type="GO" id="GO:0009055">
    <property type="term" value="F:electron transfer activity"/>
    <property type="evidence" value="ECO:0007669"/>
    <property type="project" value="InterPro"/>
</dbReference>
<evidence type="ECO:0000256" key="4">
    <source>
        <dbReference type="ARBA" id="ARBA00022737"/>
    </source>
</evidence>
<feature type="binding site" evidence="8">
    <location>
        <position position="409"/>
    </location>
    <ligand>
        <name>[4Fe-4S] cluster</name>
        <dbReference type="ChEBI" id="CHEBI:49883"/>
        <label>2</label>
    </ligand>
</feature>
<reference evidence="11 12" key="1">
    <citation type="journal article" date="2015" name="PLoS ONE">
        <title>Azotobacter Genomes: The Genome of Azotobacter chroococcum NCIMB 8003 (ATCC 4412).</title>
        <authorList>
            <person name="Robson R.L."/>
            <person name="Jones R."/>
            <person name="Robson R.M."/>
            <person name="Schwartz A."/>
            <person name="Richardson T.H."/>
        </authorList>
    </citation>
    <scope>NUCLEOTIDE SEQUENCE [LARGE SCALE GENOMIC DNA]</scope>
    <source>
        <strain evidence="11 12">NCIMB 8003</strain>
    </source>
</reference>
<dbReference type="NCBIfam" id="NF003454">
    <property type="entry name" value="PRK05035.1"/>
    <property type="match status" value="1"/>
</dbReference>
<gene>
    <name evidence="11" type="primary">rnfC1</name>
    <name evidence="8" type="synonym">rnfC</name>
    <name evidence="11" type="ORF">Achr_39390</name>
</gene>
<dbReference type="EC" id="7.-.-.-" evidence="8"/>
<evidence type="ECO:0000259" key="10">
    <source>
        <dbReference type="PROSITE" id="PS51379"/>
    </source>
</evidence>
<organism evidence="11 12">
    <name type="scientific">Azotobacter chroococcum NCIMB 8003</name>
    <dbReference type="NCBI Taxonomy" id="1328314"/>
    <lineage>
        <taxon>Bacteria</taxon>
        <taxon>Pseudomonadati</taxon>
        <taxon>Pseudomonadota</taxon>
        <taxon>Gammaproteobacteria</taxon>
        <taxon>Pseudomonadales</taxon>
        <taxon>Pseudomonadaceae</taxon>
        <taxon>Azotobacter</taxon>
    </lineage>
</organism>